<dbReference type="InParanoid" id="A0A7M7KNV2"/>
<organism evidence="8 9">
    <name type="scientific">Varroa destructor</name>
    <name type="common">Honeybee mite</name>
    <dbReference type="NCBI Taxonomy" id="109461"/>
    <lineage>
        <taxon>Eukaryota</taxon>
        <taxon>Metazoa</taxon>
        <taxon>Ecdysozoa</taxon>
        <taxon>Arthropoda</taxon>
        <taxon>Chelicerata</taxon>
        <taxon>Arachnida</taxon>
        <taxon>Acari</taxon>
        <taxon>Parasitiformes</taxon>
        <taxon>Mesostigmata</taxon>
        <taxon>Gamasina</taxon>
        <taxon>Dermanyssoidea</taxon>
        <taxon>Varroidae</taxon>
        <taxon>Varroa</taxon>
    </lineage>
</organism>
<evidence type="ECO:0000256" key="2">
    <source>
        <dbReference type="ARBA" id="ARBA00005453"/>
    </source>
</evidence>
<evidence type="ECO:0000256" key="4">
    <source>
        <dbReference type="ARBA" id="ARBA00022946"/>
    </source>
</evidence>
<reference evidence="8" key="1">
    <citation type="submission" date="2021-01" db="UniProtKB">
        <authorList>
            <consortium name="EnsemblMetazoa"/>
        </authorList>
    </citation>
    <scope>IDENTIFICATION</scope>
</reference>
<dbReference type="AlphaFoldDB" id="A0A7M7KNV2"/>
<dbReference type="GO" id="GO:0005743">
    <property type="term" value="C:mitochondrial inner membrane"/>
    <property type="evidence" value="ECO:0007669"/>
    <property type="project" value="UniProtKB-SubCell"/>
</dbReference>
<keyword evidence="9" id="KW-1185">Reference proteome</keyword>
<keyword evidence="6" id="KW-0472">Membrane</keyword>
<dbReference type="CTD" id="84334"/>
<dbReference type="GeneID" id="111253429"/>
<evidence type="ECO:0000256" key="7">
    <source>
        <dbReference type="SAM" id="MobiDB-lite"/>
    </source>
</evidence>
<dbReference type="InterPro" id="IPR018796">
    <property type="entry name" value="COA8"/>
</dbReference>
<evidence type="ECO:0000256" key="6">
    <source>
        <dbReference type="ARBA" id="ARBA00023136"/>
    </source>
</evidence>
<evidence type="ECO:0000256" key="1">
    <source>
        <dbReference type="ARBA" id="ARBA00004443"/>
    </source>
</evidence>
<dbReference type="KEGG" id="vde:111253429"/>
<dbReference type="OMA" id="AWNQDYW"/>
<protein>
    <submittedName>
        <fullName evidence="8">Uncharacterized protein</fullName>
    </submittedName>
</protein>
<dbReference type="PANTHER" id="PTHR31107:SF2">
    <property type="entry name" value="CYTOCHROME C OXIDASE ASSEMBLY FACTOR 8"/>
    <property type="match status" value="1"/>
</dbReference>
<dbReference type="Pfam" id="PF10231">
    <property type="entry name" value="COA8"/>
    <property type="match status" value="1"/>
</dbReference>
<feature type="region of interest" description="Disordered" evidence="7">
    <location>
        <begin position="1"/>
        <end position="22"/>
    </location>
</feature>
<comment type="similarity">
    <text evidence="2">Belongs to the COA8 family.</text>
</comment>
<dbReference type="PANTHER" id="PTHR31107">
    <property type="entry name" value="APOPTOGENIC PROTEIN 1, MITOCHONDRIAL"/>
    <property type="match status" value="1"/>
</dbReference>
<accession>A0A7M7KNV2</accession>
<dbReference type="GO" id="GO:0097193">
    <property type="term" value="P:intrinsic apoptotic signaling pathway"/>
    <property type="evidence" value="ECO:0007669"/>
    <property type="project" value="InterPro"/>
</dbReference>
<evidence type="ECO:0000256" key="5">
    <source>
        <dbReference type="ARBA" id="ARBA00023128"/>
    </source>
</evidence>
<evidence type="ECO:0000313" key="8">
    <source>
        <dbReference type="EnsemblMetazoa" id="XP_022668521"/>
    </source>
</evidence>
<evidence type="ECO:0000313" key="9">
    <source>
        <dbReference type="Proteomes" id="UP000594260"/>
    </source>
</evidence>
<dbReference type="OrthoDB" id="6246201at2759"/>
<dbReference type="FunCoup" id="A0A7M7KNV2">
    <property type="interactions" value="603"/>
</dbReference>
<proteinExistence type="inferred from homology"/>
<sequence>MSLVRQFSSKLRRGKAEITKNPEELRRQNRQRAIHDIDLPRTLLTHTVVAPPHSGSNLRRIYIRTPQNETLAERTYREAYDDVQRWNQHYWNEHNQLFQQEKARFVMANSSKQNLQPLDAKRMAVFYKQFLNNNQKKHWSYNLEWYRRHFSLLPLEFRARLSRLKITFFGSREKGRKNKIIY</sequence>
<comment type="subcellular location">
    <subcellularLocation>
        <location evidence="1">Mitochondrion inner membrane</location>
        <topology evidence="1">Peripheral membrane protein</topology>
        <orientation evidence="1">Matrix side</orientation>
    </subcellularLocation>
</comment>
<name>A0A7M7KNV2_VARDE</name>
<keyword evidence="5" id="KW-0496">Mitochondrion</keyword>
<dbReference type="Proteomes" id="UP000594260">
    <property type="component" value="Unplaced"/>
</dbReference>
<dbReference type="EnsemblMetazoa" id="XM_022812786">
    <property type="protein sequence ID" value="XP_022668521"/>
    <property type="gene ID" value="LOC111253429"/>
</dbReference>
<evidence type="ECO:0000256" key="3">
    <source>
        <dbReference type="ARBA" id="ARBA00022792"/>
    </source>
</evidence>
<keyword evidence="3" id="KW-0999">Mitochondrion inner membrane</keyword>
<dbReference type="RefSeq" id="XP_022668521.1">
    <property type="nucleotide sequence ID" value="XM_022812786.1"/>
</dbReference>
<keyword evidence="4" id="KW-0809">Transit peptide</keyword>